<accession>A0A498HUK4</accession>
<proteinExistence type="predicted"/>
<feature type="region of interest" description="Disordered" evidence="1">
    <location>
        <begin position="1"/>
        <end position="38"/>
    </location>
</feature>
<dbReference type="Proteomes" id="UP000290289">
    <property type="component" value="Chromosome 15"/>
</dbReference>
<dbReference type="EMBL" id="RDQH01000341">
    <property type="protein sequence ID" value="RXH75136.1"/>
    <property type="molecule type" value="Genomic_DNA"/>
</dbReference>
<evidence type="ECO:0000256" key="1">
    <source>
        <dbReference type="SAM" id="MobiDB-lite"/>
    </source>
</evidence>
<evidence type="ECO:0000313" key="3">
    <source>
        <dbReference type="Proteomes" id="UP000290289"/>
    </source>
</evidence>
<name>A0A498HUK4_MALDO</name>
<reference evidence="2 3" key="1">
    <citation type="submission" date="2018-10" db="EMBL/GenBank/DDBJ databases">
        <title>A high-quality apple genome assembly.</title>
        <authorList>
            <person name="Hu J."/>
        </authorList>
    </citation>
    <scope>NUCLEOTIDE SEQUENCE [LARGE SCALE GENOMIC DNA]</scope>
    <source>
        <strain evidence="3">cv. HFTH1</strain>
        <tissue evidence="2">Young leaf</tissue>
    </source>
</reference>
<gene>
    <name evidence="2" type="ORF">DVH24_029857</name>
</gene>
<organism evidence="2 3">
    <name type="scientific">Malus domestica</name>
    <name type="common">Apple</name>
    <name type="synonym">Pyrus malus</name>
    <dbReference type="NCBI Taxonomy" id="3750"/>
    <lineage>
        <taxon>Eukaryota</taxon>
        <taxon>Viridiplantae</taxon>
        <taxon>Streptophyta</taxon>
        <taxon>Embryophyta</taxon>
        <taxon>Tracheophyta</taxon>
        <taxon>Spermatophyta</taxon>
        <taxon>Magnoliopsida</taxon>
        <taxon>eudicotyledons</taxon>
        <taxon>Gunneridae</taxon>
        <taxon>Pentapetalae</taxon>
        <taxon>rosids</taxon>
        <taxon>fabids</taxon>
        <taxon>Rosales</taxon>
        <taxon>Rosaceae</taxon>
        <taxon>Amygdaloideae</taxon>
        <taxon>Maleae</taxon>
        <taxon>Malus</taxon>
    </lineage>
</organism>
<evidence type="ECO:0000313" key="2">
    <source>
        <dbReference type="EMBL" id="RXH75136.1"/>
    </source>
</evidence>
<sequence length="161" mass="18150">MAEMTQSTRSSSEMMKSMSSSLEMKPRSKVVSSKSTSGRKCRTQCTRFSLYTGSGRGEYRLALPPFMERLLPSLESETYRSWTKALAIAPSATSTYIYFEPNNVYIFYITFGLIEVKKIVVRSRRVLCNLDGHGTPKVPRIKIANCTDGAFCKLKKFVGSR</sequence>
<feature type="compositionally biased region" description="Low complexity" evidence="1">
    <location>
        <begin position="10"/>
        <end position="23"/>
    </location>
</feature>
<keyword evidence="3" id="KW-1185">Reference proteome</keyword>
<comment type="caution">
    <text evidence="2">The sequence shown here is derived from an EMBL/GenBank/DDBJ whole genome shotgun (WGS) entry which is preliminary data.</text>
</comment>
<protein>
    <submittedName>
        <fullName evidence="2">Uncharacterized protein</fullName>
    </submittedName>
</protein>
<dbReference type="AlphaFoldDB" id="A0A498HUK4"/>